<keyword evidence="1" id="KW-0812">Transmembrane</keyword>
<reference evidence="3" key="1">
    <citation type="journal article" date="2020" name="Stud. Mycol.">
        <title>101 Dothideomycetes genomes: a test case for predicting lifestyles and emergence of pathogens.</title>
        <authorList>
            <person name="Haridas S."/>
            <person name="Albert R."/>
            <person name="Binder M."/>
            <person name="Bloem J."/>
            <person name="Labutti K."/>
            <person name="Salamov A."/>
            <person name="Andreopoulos B."/>
            <person name="Baker S."/>
            <person name="Barry K."/>
            <person name="Bills G."/>
            <person name="Bluhm B."/>
            <person name="Cannon C."/>
            <person name="Castanera R."/>
            <person name="Culley D."/>
            <person name="Daum C."/>
            <person name="Ezra D."/>
            <person name="Gonzalez J."/>
            <person name="Henrissat B."/>
            <person name="Kuo A."/>
            <person name="Liang C."/>
            <person name="Lipzen A."/>
            <person name="Lutzoni F."/>
            <person name="Magnuson J."/>
            <person name="Mondo S."/>
            <person name="Nolan M."/>
            <person name="Ohm R."/>
            <person name="Pangilinan J."/>
            <person name="Park H.-J."/>
            <person name="Ramirez L."/>
            <person name="Alfaro M."/>
            <person name="Sun H."/>
            <person name="Tritt A."/>
            <person name="Yoshinaga Y."/>
            <person name="Zwiers L.-H."/>
            <person name="Turgeon B."/>
            <person name="Goodwin S."/>
            <person name="Spatafora J."/>
            <person name="Crous P."/>
            <person name="Grigoriev I."/>
        </authorList>
    </citation>
    <scope>NUCLEOTIDE SEQUENCE</scope>
    <source>
        <strain evidence="3">CBS 675.92</strain>
    </source>
</reference>
<evidence type="ECO:0000259" key="2">
    <source>
        <dbReference type="Pfam" id="PF20237"/>
    </source>
</evidence>
<keyword evidence="1" id="KW-1133">Transmembrane helix</keyword>
<dbReference type="InterPro" id="IPR046529">
    <property type="entry name" value="DUF6594"/>
</dbReference>
<dbReference type="AlphaFoldDB" id="A0A6A5TER4"/>
<dbReference type="OrthoDB" id="5342093at2759"/>
<proteinExistence type="predicted"/>
<feature type="transmembrane region" description="Helical" evidence="1">
    <location>
        <begin position="270"/>
        <end position="289"/>
    </location>
</feature>
<evidence type="ECO:0000313" key="3">
    <source>
        <dbReference type="EMBL" id="KAF1950594.1"/>
    </source>
</evidence>
<evidence type="ECO:0000313" key="4">
    <source>
        <dbReference type="Proteomes" id="UP000800035"/>
    </source>
</evidence>
<dbReference type="EMBL" id="ML977024">
    <property type="protein sequence ID" value="KAF1950594.1"/>
    <property type="molecule type" value="Genomic_DNA"/>
</dbReference>
<keyword evidence="4" id="KW-1185">Reference proteome</keyword>
<dbReference type="Pfam" id="PF20237">
    <property type="entry name" value="DUF6594"/>
    <property type="match status" value="1"/>
</dbReference>
<feature type="transmembrane region" description="Helical" evidence="1">
    <location>
        <begin position="218"/>
        <end position="239"/>
    </location>
</feature>
<protein>
    <recommendedName>
        <fullName evidence="2">DUF6594 domain-containing protein</fullName>
    </recommendedName>
</protein>
<keyword evidence="1" id="KW-0472">Membrane</keyword>
<name>A0A6A5TER4_9PLEO</name>
<feature type="transmembrane region" description="Helical" evidence="1">
    <location>
        <begin position="245"/>
        <end position="263"/>
    </location>
</feature>
<dbReference type="PANTHER" id="PTHR34502:SF5">
    <property type="entry name" value="DUF6594 DOMAIN-CONTAINING PROTEIN"/>
    <property type="match status" value="1"/>
</dbReference>
<dbReference type="PANTHER" id="PTHR34502">
    <property type="entry name" value="DUF6594 DOMAIN-CONTAINING PROTEIN-RELATED"/>
    <property type="match status" value="1"/>
</dbReference>
<sequence>MAKKEKPAKAPEKPLSDPLANLITGYPKLAGRMAIIPETAMFRRFGALNARNLLYLQSDLISLEEDLIKLEGDDSKSEEGKKKEYALDHYWLRSSREERDGDTKQRELVLEMRETLKEYNHALIQQASIMQLNPPDAYDINHLQHFLSSEAMGPLHLCGPDRYVWGSYLQPKDHSKELVVLRPRVGADSFSRLTANHAISFMDKFVPARFKKIDKDSAWRVIIASLAPVVSIIVLTTISSLRGRLGTIAAFNVLVAVFLTLLTDARRTDVFSVTAAFAAVQVVFVGQALDHGVKKVYCVPSPP</sequence>
<evidence type="ECO:0000256" key="1">
    <source>
        <dbReference type="SAM" id="Phobius"/>
    </source>
</evidence>
<accession>A0A6A5TER4</accession>
<gene>
    <name evidence="3" type="ORF">CC80DRAFT_554142</name>
</gene>
<dbReference type="Proteomes" id="UP000800035">
    <property type="component" value="Unassembled WGS sequence"/>
</dbReference>
<organism evidence="3 4">
    <name type="scientific">Byssothecium circinans</name>
    <dbReference type="NCBI Taxonomy" id="147558"/>
    <lineage>
        <taxon>Eukaryota</taxon>
        <taxon>Fungi</taxon>
        <taxon>Dikarya</taxon>
        <taxon>Ascomycota</taxon>
        <taxon>Pezizomycotina</taxon>
        <taxon>Dothideomycetes</taxon>
        <taxon>Pleosporomycetidae</taxon>
        <taxon>Pleosporales</taxon>
        <taxon>Massarineae</taxon>
        <taxon>Massarinaceae</taxon>
        <taxon>Byssothecium</taxon>
    </lineage>
</organism>
<feature type="domain" description="DUF6594" evidence="2">
    <location>
        <begin position="26"/>
        <end position="282"/>
    </location>
</feature>